<accession>A0AAD7MTJ7</accession>
<gene>
    <name evidence="2" type="ORF">DFH07DRAFT_968786</name>
</gene>
<evidence type="ECO:0000313" key="2">
    <source>
        <dbReference type="EMBL" id="KAJ7731460.1"/>
    </source>
</evidence>
<protein>
    <submittedName>
        <fullName evidence="2">Uncharacterized protein</fullName>
    </submittedName>
</protein>
<dbReference type="Proteomes" id="UP001215280">
    <property type="component" value="Unassembled WGS sequence"/>
</dbReference>
<dbReference type="EMBL" id="JARJLG010000183">
    <property type="protein sequence ID" value="KAJ7731460.1"/>
    <property type="molecule type" value="Genomic_DNA"/>
</dbReference>
<feature type="region of interest" description="Disordered" evidence="1">
    <location>
        <begin position="951"/>
        <end position="988"/>
    </location>
</feature>
<feature type="compositionally biased region" description="Pro residues" evidence="1">
    <location>
        <begin position="959"/>
        <end position="973"/>
    </location>
</feature>
<feature type="region of interest" description="Disordered" evidence="1">
    <location>
        <begin position="1"/>
        <end position="20"/>
    </location>
</feature>
<evidence type="ECO:0000313" key="3">
    <source>
        <dbReference type="Proteomes" id="UP001215280"/>
    </source>
</evidence>
<dbReference type="AlphaFoldDB" id="A0AAD7MTJ7"/>
<organism evidence="2 3">
    <name type="scientific">Mycena maculata</name>
    <dbReference type="NCBI Taxonomy" id="230809"/>
    <lineage>
        <taxon>Eukaryota</taxon>
        <taxon>Fungi</taxon>
        <taxon>Dikarya</taxon>
        <taxon>Basidiomycota</taxon>
        <taxon>Agaricomycotina</taxon>
        <taxon>Agaricomycetes</taxon>
        <taxon>Agaricomycetidae</taxon>
        <taxon>Agaricales</taxon>
        <taxon>Marasmiineae</taxon>
        <taxon>Mycenaceae</taxon>
        <taxon>Mycena</taxon>
    </lineage>
</organism>
<name>A0AAD7MTJ7_9AGAR</name>
<proteinExistence type="predicted"/>
<reference evidence="2" key="1">
    <citation type="submission" date="2023-03" db="EMBL/GenBank/DDBJ databases">
        <title>Massive genome expansion in bonnet fungi (Mycena s.s.) driven by repeated elements and novel gene families across ecological guilds.</title>
        <authorList>
            <consortium name="Lawrence Berkeley National Laboratory"/>
            <person name="Harder C.B."/>
            <person name="Miyauchi S."/>
            <person name="Viragh M."/>
            <person name="Kuo A."/>
            <person name="Thoen E."/>
            <person name="Andreopoulos B."/>
            <person name="Lu D."/>
            <person name="Skrede I."/>
            <person name="Drula E."/>
            <person name="Henrissat B."/>
            <person name="Morin E."/>
            <person name="Kohler A."/>
            <person name="Barry K."/>
            <person name="LaButti K."/>
            <person name="Morin E."/>
            <person name="Salamov A."/>
            <person name="Lipzen A."/>
            <person name="Mereny Z."/>
            <person name="Hegedus B."/>
            <person name="Baldrian P."/>
            <person name="Stursova M."/>
            <person name="Weitz H."/>
            <person name="Taylor A."/>
            <person name="Grigoriev I.V."/>
            <person name="Nagy L.G."/>
            <person name="Martin F."/>
            <person name="Kauserud H."/>
        </authorList>
    </citation>
    <scope>NUCLEOTIDE SEQUENCE</scope>
    <source>
        <strain evidence="2">CBHHK188m</strain>
    </source>
</reference>
<comment type="caution">
    <text evidence="2">The sequence shown here is derived from an EMBL/GenBank/DDBJ whole genome shotgun (WGS) entry which is preliminary data.</text>
</comment>
<sequence>MASRDHTPTFPQAQSDPFQGHIRKGDTIFGVHYGSAQFLLDIPAPQDAKCPDFSLLDGHFNRVSWVSPITPCLLFLPRDTPFHGALFGRLRVPPAGLPVVKAEEGWILEPQLAKSWRELESALRHVLDAMCLAARSGERYPFPLQYGYNLAHQSRHAVTRVARQAHNAFLPLMATISMMFAILDHENYPSWRDQIIEASGVHAQWFADLQVSPVGDMTIPRVGGILDLRNQSDPVHTFDAILPVIFGKLPIPLYFHWGDASAFTGKPTFRIPDALKDRGFYPAVEEITYLRGLPGKVAFSSWQRAPTGRMYSDRVKKPYVPRPVLKNVDAQSATGTVPHFPQPEKDSGQRYGENVHAFFVRRKARNEEIAAQETPKMREECLQREAHAAKGSAPGRKGERVFVWEEEDGFFIRRAINRDLAAQMWDEFTPNQHLYDGFHKQWDLCVALAPNEEAENSDDEYDGDDTDLACSEIQGIPLPEVPAGEVSTEQDLWRCHDLEHRETMFETEEEHETYQDISHVPHARFGFTEPVATATYATKPVEAKICRKSLGDEKWSGLQQAQYRHLPVLLAYLLTAKSIVDIPRELLDLRQPGSGIPLQSNCAINVSLEHLNGSPFYILTPKGFAAEDYPRYILLSSAATALQVIRMGWGPDPQEIIFHLLEHGVEFRVCCRDAIGIAPEPPLVFRYSGLGYRRAGYTPTFEDYGVYMDLRGSFFDCPRGRAALFAGGIVGRLAQDRVNEDLASLGPTTDVFMTEIGLICGVYDVGTGHVNKTNDDPQTSRISWWPLPHAFRSSGLNTGWWSPDCEVWFQQRQAAIKRGTAKLLTQTEWKHVTKYYKKTREVAIASEMVAGQFLRRQGLDLELGFLHRGLTCPSQTTLKTRPASQLLQSTKPLARGSHSTFLKCNSLCESSKRLRCSYFVSASLPIDRDRRYALSPLIPAAQSLVDGDSFQENKTAEHPPSPAPNPAPPPPTDPALVTSPSTSYRHRLSPRVQVARRLVARPELVLLDQHPRRPLSVRGSSSARPFQGILAAGRPAHGLSAQEMLLRSALLRAGSSSNALVPHDPSLATPRRLLLTRAFRGI</sequence>
<keyword evidence="3" id="KW-1185">Reference proteome</keyword>
<evidence type="ECO:0000256" key="1">
    <source>
        <dbReference type="SAM" id="MobiDB-lite"/>
    </source>
</evidence>